<evidence type="ECO:0000313" key="2">
    <source>
        <dbReference type="EMBL" id="JAH83226.1"/>
    </source>
</evidence>
<sequence length="37" mass="4590">MSRQVSKKAIRDSKRTFGNQIIFWMFKILYIIYYMLV</sequence>
<accession>A0A0E9VYU1</accession>
<proteinExistence type="predicted"/>
<dbReference type="AlphaFoldDB" id="A0A0E9VYU1"/>
<evidence type="ECO:0000256" key="1">
    <source>
        <dbReference type="SAM" id="Phobius"/>
    </source>
</evidence>
<name>A0A0E9VYU1_ANGAN</name>
<dbReference type="EMBL" id="GBXM01025351">
    <property type="protein sequence ID" value="JAH83226.1"/>
    <property type="molecule type" value="Transcribed_RNA"/>
</dbReference>
<keyword evidence="1" id="KW-0472">Membrane</keyword>
<reference evidence="2" key="2">
    <citation type="journal article" date="2015" name="Fish Shellfish Immunol.">
        <title>Early steps in the European eel (Anguilla anguilla)-Vibrio vulnificus interaction in the gills: Role of the RtxA13 toxin.</title>
        <authorList>
            <person name="Callol A."/>
            <person name="Pajuelo D."/>
            <person name="Ebbesson L."/>
            <person name="Teles M."/>
            <person name="MacKenzie S."/>
            <person name="Amaro C."/>
        </authorList>
    </citation>
    <scope>NUCLEOTIDE SEQUENCE</scope>
</reference>
<keyword evidence="1" id="KW-0812">Transmembrane</keyword>
<feature type="transmembrane region" description="Helical" evidence="1">
    <location>
        <begin position="21"/>
        <end position="36"/>
    </location>
</feature>
<protein>
    <submittedName>
        <fullName evidence="2">Uncharacterized protein</fullName>
    </submittedName>
</protein>
<organism evidence="2">
    <name type="scientific">Anguilla anguilla</name>
    <name type="common">European freshwater eel</name>
    <name type="synonym">Muraena anguilla</name>
    <dbReference type="NCBI Taxonomy" id="7936"/>
    <lineage>
        <taxon>Eukaryota</taxon>
        <taxon>Metazoa</taxon>
        <taxon>Chordata</taxon>
        <taxon>Craniata</taxon>
        <taxon>Vertebrata</taxon>
        <taxon>Euteleostomi</taxon>
        <taxon>Actinopterygii</taxon>
        <taxon>Neopterygii</taxon>
        <taxon>Teleostei</taxon>
        <taxon>Anguilliformes</taxon>
        <taxon>Anguillidae</taxon>
        <taxon>Anguilla</taxon>
    </lineage>
</organism>
<reference evidence="2" key="1">
    <citation type="submission" date="2014-11" db="EMBL/GenBank/DDBJ databases">
        <authorList>
            <person name="Amaro Gonzalez C."/>
        </authorList>
    </citation>
    <scope>NUCLEOTIDE SEQUENCE</scope>
</reference>
<keyword evidence="1" id="KW-1133">Transmembrane helix</keyword>